<evidence type="ECO:0000256" key="2">
    <source>
        <dbReference type="ARBA" id="ARBA00022741"/>
    </source>
</evidence>
<dbReference type="PROSITE" id="PS50011">
    <property type="entry name" value="PROTEIN_KINASE_DOM"/>
    <property type="match status" value="1"/>
</dbReference>
<keyword evidence="2" id="KW-0547">Nucleotide-binding</keyword>
<dbReference type="PANTHER" id="PTHR44329:SF288">
    <property type="entry name" value="MITOGEN-ACTIVATED PROTEIN KINASE KINASE KINASE 20"/>
    <property type="match status" value="1"/>
</dbReference>
<keyword evidence="4" id="KW-0067">ATP-binding</keyword>
<evidence type="ECO:0000259" key="5">
    <source>
        <dbReference type="PROSITE" id="PS50011"/>
    </source>
</evidence>
<evidence type="ECO:0000313" key="7">
    <source>
        <dbReference type="Proteomes" id="UP001432322"/>
    </source>
</evidence>
<sequence length="488" mass="56298">MFQVHNRSEEQRKEIIRWNNATRDNSDDTVEELEMDETMKTQSELEDHHPEEYEITLDNCMKEFKDFLELNGASMDKCIAQLAGSCKEKIDSCLLYGTSNSKIFIQELREFSEVVLNSFQKSTRDNLSRICVKVQHALNRVKNPMFTTPNAEFMHPMEDELKRSFQMIRKTIDNHIVKLSDYRKVERRETELSHKKALIENESQSLHEINRRSWHYANIPEIPLSVSRFPEINLEDYVGVPLGSGGEGDVFRYDLPGSKFGKKSDQCIRVAAKKFQISHFHRSDETRTDISRGNVEVMTLLKLENRNIVSFLGRGSIGLDRYLLMEYCPYTLAGEIDDRRNTFLDAQNFLRWASGITEGMKYVHEQNICHGDLKPANILIGENGQARIADFGLTSPTVLGGNTMTNQRGTLRYMAPEQHNGTLMQSEEFKKCDVWSYGIVLWEMITCQSPFECVDDVAIPLLIGKDNEHSHPAFPDETEFETLENLLR</sequence>
<reference evidence="6" key="1">
    <citation type="submission" date="2023-10" db="EMBL/GenBank/DDBJ databases">
        <title>Genome assembly of Pristionchus species.</title>
        <authorList>
            <person name="Yoshida K."/>
            <person name="Sommer R.J."/>
        </authorList>
    </citation>
    <scope>NUCLEOTIDE SEQUENCE</scope>
    <source>
        <strain evidence="6">RS5133</strain>
    </source>
</reference>
<evidence type="ECO:0000256" key="4">
    <source>
        <dbReference type="ARBA" id="ARBA00022840"/>
    </source>
</evidence>
<feature type="non-terminal residue" evidence="6">
    <location>
        <position position="488"/>
    </location>
</feature>
<comment type="caution">
    <text evidence="6">The sequence shown here is derived from an EMBL/GenBank/DDBJ whole genome shotgun (WGS) entry which is preliminary data.</text>
</comment>
<gene>
    <name evidence="6" type="ORF">PFISCL1PPCAC_26348</name>
</gene>
<keyword evidence="7" id="KW-1185">Reference proteome</keyword>
<protein>
    <recommendedName>
        <fullName evidence="5">Protein kinase domain-containing protein</fullName>
    </recommendedName>
</protein>
<evidence type="ECO:0000256" key="3">
    <source>
        <dbReference type="ARBA" id="ARBA00022777"/>
    </source>
</evidence>
<evidence type="ECO:0000313" key="6">
    <source>
        <dbReference type="EMBL" id="GMT35051.1"/>
    </source>
</evidence>
<organism evidence="6 7">
    <name type="scientific">Pristionchus fissidentatus</name>
    <dbReference type="NCBI Taxonomy" id="1538716"/>
    <lineage>
        <taxon>Eukaryota</taxon>
        <taxon>Metazoa</taxon>
        <taxon>Ecdysozoa</taxon>
        <taxon>Nematoda</taxon>
        <taxon>Chromadorea</taxon>
        <taxon>Rhabditida</taxon>
        <taxon>Rhabditina</taxon>
        <taxon>Diplogasteromorpha</taxon>
        <taxon>Diplogasteroidea</taxon>
        <taxon>Neodiplogasteridae</taxon>
        <taxon>Pristionchus</taxon>
    </lineage>
</organism>
<dbReference type="AlphaFoldDB" id="A0AAV5WSN8"/>
<dbReference type="InterPro" id="IPR008271">
    <property type="entry name" value="Ser/Thr_kinase_AS"/>
</dbReference>
<dbReference type="InterPro" id="IPR051681">
    <property type="entry name" value="Ser/Thr_Kinases-Pseudokinases"/>
</dbReference>
<dbReference type="InterPro" id="IPR011009">
    <property type="entry name" value="Kinase-like_dom_sf"/>
</dbReference>
<dbReference type="PANTHER" id="PTHR44329">
    <property type="entry name" value="SERINE/THREONINE-PROTEIN KINASE TNNI3K-RELATED"/>
    <property type="match status" value="1"/>
</dbReference>
<name>A0AAV5WSN8_9BILA</name>
<dbReference type="GO" id="GO:0004674">
    <property type="term" value="F:protein serine/threonine kinase activity"/>
    <property type="evidence" value="ECO:0007669"/>
    <property type="project" value="TreeGrafter"/>
</dbReference>
<accession>A0AAV5WSN8</accession>
<dbReference type="Proteomes" id="UP001432322">
    <property type="component" value="Unassembled WGS sequence"/>
</dbReference>
<dbReference type="EMBL" id="BTSY01000007">
    <property type="protein sequence ID" value="GMT35051.1"/>
    <property type="molecule type" value="Genomic_DNA"/>
</dbReference>
<dbReference type="SUPFAM" id="SSF56112">
    <property type="entry name" value="Protein kinase-like (PK-like)"/>
    <property type="match status" value="1"/>
</dbReference>
<dbReference type="Gene3D" id="1.10.510.10">
    <property type="entry name" value="Transferase(Phosphotransferase) domain 1"/>
    <property type="match status" value="1"/>
</dbReference>
<dbReference type="Pfam" id="PF00069">
    <property type="entry name" value="Pkinase"/>
    <property type="match status" value="1"/>
</dbReference>
<dbReference type="GO" id="GO:0005524">
    <property type="term" value="F:ATP binding"/>
    <property type="evidence" value="ECO:0007669"/>
    <property type="project" value="UniProtKB-KW"/>
</dbReference>
<feature type="domain" description="Protein kinase" evidence="5">
    <location>
        <begin position="236"/>
        <end position="488"/>
    </location>
</feature>
<dbReference type="PROSITE" id="PS00108">
    <property type="entry name" value="PROTEIN_KINASE_ST"/>
    <property type="match status" value="1"/>
</dbReference>
<keyword evidence="3" id="KW-0418">Kinase</keyword>
<dbReference type="InterPro" id="IPR000719">
    <property type="entry name" value="Prot_kinase_dom"/>
</dbReference>
<dbReference type="SMART" id="SM00220">
    <property type="entry name" value="S_TKc"/>
    <property type="match status" value="1"/>
</dbReference>
<proteinExistence type="predicted"/>
<keyword evidence="1" id="KW-0808">Transferase</keyword>
<evidence type="ECO:0000256" key="1">
    <source>
        <dbReference type="ARBA" id="ARBA00022679"/>
    </source>
</evidence>